<proteinExistence type="predicted"/>
<organism evidence="1 2">
    <name type="scientific">Bauhinia variegata</name>
    <name type="common">Purple orchid tree</name>
    <name type="synonym">Phanera variegata</name>
    <dbReference type="NCBI Taxonomy" id="167791"/>
    <lineage>
        <taxon>Eukaryota</taxon>
        <taxon>Viridiplantae</taxon>
        <taxon>Streptophyta</taxon>
        <taxon>Embryophyta</taxon>
        <taxon>Tracheophyta</taxon>
        <taxon>Spermatophyta</taxon>
        <taxon>Magnoliopsida</taxon>
        <taxon>eudicotyledons</taxon>
        <taxon>Gunneridae</taxon>
        <taxon>Pentapetalae</taxon>
        <taxon>rosids</taxon>
        <taxon>fabids</taxon>
        <taxon>Fabales</taxon>
        <taxon>Fabaceae</taxon>
        <taxon>Cercidoideae</taxon>
        <taxon>Cercideae</taxon>
        <taxon>Bauhiniinae</taxon>
        <taxon>Bauhinia</taxon>
    </lineage>
</organism>
<keyword evidence="2" id="KW-1185">Reference proteome</keyword>
<comment type="caution">
    <text evidence="1">The sequence shown here is derived from an EMBL/GenBank/DDBJ whole genome shotgun (WGS) entry which is preliminary data.</text>
</comment>
<sequence length="147" mass="16254">MPNLPSLGGSPPCTNTMVTMTYSPSAEGAMYWPHHGHGYGYGLGSSYGTAASAPTVDVGVNGAAGLSAFTKMKKKDNEWTNGKVGSGKWIFWDCKEIRDDNDIFGYDRENHFLLTGRAVIDCHGKWEMHQYSLPVGDDILYLFWPHF</sequence>
<gene>
    <name evidence="1" type="ORF">L6164_028697</name>
</gene>
<accession>A0ACB9L7C5</accession>
<reference evidence="1 2" key="1">
    <citation type="journal article" date="2022" name="DNA Res.">
        <title>Chromosomal-level genome assembly of the orchid tree Bauhinia variegata (Leguminosae; Cercidoideae) supports the allotetraploid origin hypothesis of Bauhinia.</title>
        <authorList>
            <person name="Zhong Y."/>
            <person name="Chen Y."/>
            <person name="Zheng D."/>
            <person name="Pang J."/>
            <person name="Liu Y."/>
            <person name="Luo S."/>
            <person name="Meng S."/>
            <person name="Qian L."/>
            <person name="Wei D."/>
            <person name="Dai S."/>
            <person name="Zhou R."/>
        </authorList>
    </citation>
    <scope>NUCLEOTIDE SEQUENCE [LARGE SCALE GENOMIC DNA]</scope>
    <source>
        <strain evidence="1">BV-YZ2020</strain>
    </source>
</reference>
<evidence type="ECO:0000313" key="2">
    <source>
        <dbReference type="Proteomes" id="UP000828941"/>
    </source>
</evidence>
<dbReference type="EMBL" id="CM039437">
    <property type="protein sequence ID" value="KAI4305326.1"/>
    <property type="molecule type" value="Genomic_DNA"/>
</dbReference>
<name>A0ACB9L7C5_BAUVA</name>
<dbReference type="Proteomes" id="UP000828941">
    <property type="component" value="Chromosome 12"/>
</dbReference>
<evidence type="ECO:0000313" key="1">
    <source>
        <dbReference type="EMBL" id="KAI4305326.1"/>
    </source>
</evidence>
<protein>
    <submittedName>
        <fullName evidence="1">Uncharacterized protein</fullName>
    </submittedName>
</protein>